<name>A0ACA9SAU1_9GLOM</name>
<protein>
    <submittedName>
        <fullName evidence="1">20112_t:CDS:1</fullName>
    </submittedName>
</protein>
<sequence length="228" mass="25724">SGSTNKVENMIQDLTNSFKILSLNLIQQINKKEAYTVESSYNPTNQNQERNRKIVQTEVEILEEDPDQDLKIIEEIHLEVKKDTEKILKIIINMIETNLEIIINMIEAGLEVSLETGKSNTLLNNTSIREALANYLQGNSNIVNLVHSNRLRTIPVKCQTTIHNKLFTAIIDSRATISMITQQAAKEIRLEIDTSSNSLILFTLGKQIRPLGVIKNISVEIARITISS</sequence>
<proteinExistence type="predicted"/>
<dbReference type="EMBL" id="CAJVQC010107610">
    <property type="protein sequence ID" value="CAG8833865.1"/>
    <property type="molecule type" value="Genomic_DNA"/>
</dbReference>
<evidence type="ECO:0000313" key="2">
    <source>
        <dbReference type="Proteomes" id="UP000789920"/>
    </source>
</evidence>
<feature type="non-terminal residue" evidence="1">
    <location>
        <position position="228"/>
    </location>
</feature>
<gene>
    <name evidence="1" type="ORF">RPERSI_LOCUS28984</name>
</gene>
<reference evidence="1" key="1">
    <citation type="submission" date="2021-06" db="EMBL/GenBank/DDBJ databases">
        <authorList>
            <person name="Kallberg Y."/>
            <person name="Tangrot J."/>
            <person name="Rosling A."/>
        </authorList>
    </citation>
    <scope>NUCLEOTIDE SEQUENCE</scope>
    <source>
        <strain evidence="1">MA461A</strain>
    </source>
</reference>
<keyword evidence="2" id="KW-1185">Reference proteome</keyword>
<dbReference type="Proteomes" id="UP000789920">
    <property type="component" value="Unassembled WGS sequence"/>
</dbReference>
<organism evidence="1 2">
    <name type="scientific">Racocetra persica</name>
    <dbReference type="NCBI Taxonomy" id="160502"/>
    <lineage>
        <taxon>Eukaryota</taxon>
        <taxon>Fungi</taxon>
        <taxon>Fungi incertae sedis</taxon>
        <taxon>Mucoromycota</taxon>
        <taxon>Glomeromycotina</taxon>
        <taxon>Glomeromycetes</taxon>
        <taxon>Diversisporales</taxon>
        <taxon>Gigasporaceae</taxon>
        <taxon>Racocetra</taxon>
    </lineage>
</organism>
<accession>A0ACA9SAU1</accession>
<evidence type="ECO:0000313" key="1">
    <source>
        <dbReference type="EMBL" id="CAG8833865.1"/>
    </source>
</evidence>
<comment type="caution">
    <text evidence="1">The sequence shown here is derived from an EMBL/GenBank/DDBJ whole genome shotgun (WGS) entry which is preliminary data.</text>
</comment>
<feature type="non-terminal residue" evidence="1">
    <location>
        <position position="1"/>
    </location>
</feature>